<dbReference type="RefSeq" id="WP_180286256.1">
    <property type="nucleotide sequence ID" value="NZ_JABFDB010000040.1"/>
</dbReference>
<protein>
    <submittedName>
        <fullName evidence="1">Acyl carrier protein</fullName>
    </submittedName>
</protein>
<dbReference type="Proteomes" id="UP000584642">
    <property type="component" value="Unassembled WGS sequence"/>
</dbReference>
<organism evidence="1 2">
    <name type="scientific">Azospirillum oleiclasticum</name>
    <dbReference type="NCBI Taxonomy" id="2735135"/>
    <lineage>
        <taxon>Bacteria</taxon>
        <taxon>Pseudomonadati</taxon>
        <taxon>Pseudomonadota</taxon>
        <taxon>Alphaproteobacteria</taxon>
        <taxon>Rhodospirillales</taxon>
        <taxon>Azospirillaceae</taxon>
        <taxon>Azospirillum</taxon>
    </lineage>
</organism>
<accession>A0ABX2TMC5</accession>
<keyword evidence="2" id="KW-1185">Reference proteome</keyword>
<sequence length="113" mass="13024">MSLSTDGITNWMHLFRWIVKLIRDEYGVDEKILTRTAVLEQDCGLTIEQLEQVLEHIAESFSITFPDGTLDQLVKLEELCLLTSWLKGFYKRPEFISDEFEARCRAINPTAAA</sequence>
<evidence type="ECO:0000313" key="2">
    <source>
        <dbReference type="Proteomes" id="UP000584642"/>
    </source>
</evidence>
<comment type="caution">
    <text evidence="1">The sequence shown here is derived from an EMBL/GenBank/DDBJ whole genome shotgun (WGS) entry which is preliminary data.</text>
</comment>
<proteinExistence type="predicted"/>
<reference evidence="1 2" key="1">
    <citation type="submission" date="2020-05" db="EMBL/GenBank/DDBJ databases">
        <title>Azospirillum oleiclasticum sp. nov, a nitrogen-fixing and heavy crude oil-emulsifying bacterium isolated from the crude oil of Yumen Oilfield.</title>
        <authorList>
            <person name="Wu D."/>
            <person name="Cai M."/>
            <person name="Zhang X."/>
        </authorList>
    </citation>
    <scope>NUCLEOTIDE SEQUENCE [LARGE SCALE GENOMIC DNA]</scope>
    <source>
        <strain evidence="1 2">ROY-1-1-2</strain>
    </source>
</reference>
<name>A0ABX2TMC5_9PROT</name>
<dbReference type="EMBL" id="JABFDB010000040">
    <property type="protein sequence ID" value="NYZ24484.1"/>
    <property type="molecule type" value="Genomic_DNA"/>
</dbReference>
<gene>
    <name evidence="1" type="ORF">HND93_32680</name>
</gene>
<evidence type="ECO:0000313" key="1">
    <source>
        <dbReference type="EMBL" id="NYZ24484.1"/>
    </source>
</evidence>